<dbReference type="Proteomes" id="UP000694888">
    <property type="component" value="Unplaced"/>
</dbReference>
<keyword evidence="1" id="KW-1185">Reference proteome</keyword>
<dbReference type="Gene3D" id="3.40.50.11350">
    <property type="match status" value="1"/>
</dbReference>
<evidence type="ECO:0000313" key="1">
    <source>
        <dbReference type="Proteomes" id="UP000694888"/>
    </source>
</evidence>
<name>A0ABM0K716_APLCA</name>
<protein>
    <submittedName>
        <fullName evidence="2">Uncharacterized protein LOC101849567</fullName>
    </submittedName>
</protein>
<accession>A0ABM0K716</accession>
<gene>
    <name evidence="2" type="primary">LOC101849567</name>
</gene>
<evidence type="ECO:0000313" key="2">
    <source>
        <dbReference type="RefSeq" id="XP_005110247.1"/>
    </source>
</evidence>
<proteinExistence type="predicted"/>
<reference evidence="2" key="1">
    <citation type="submission" date="2025-08" db="UniProtKB">
        <authorList>
            <consortium name="RefSeq"/>
        </authorList>
    </citation>
    <scope>IDENTIFICATION</scope>
</reference>
<organism evidence="1 2">
    <name type="scientific">Aplysia californica</name>
    <name type="common">California sea hare</name>
    <dbReference type="NCBI Taxonomy" id="6500"/>
    <lineage>
        <taxon>Eukaryota</taxon>
        <taxon>Metazoa</taxon>
        <taxon>Spiralia</taxon>
        <taxon>Lophotrochozoa</taxon>
        <taxon>Mollusca</taxon>
        <taxon>Gastropoda</taxon>
        <taxon>Heterobranchia</taxon>
        <taxon>Euthyneura</taxon>
        <taxon>Tectipleura</taxon>
        <taxon>Aplysiida</taxon>
        <taxon>Aplysioidea</taxon>
        <taxon>Aplysiidae</taxon>
        <taxon>Aplysia</taxon>
    </lineage>
</organism>
<dbReference type="RefSeq" id="XP_005110247.1">
    <property type="nucleotide sequence ID" value="XM_005110190.3"/>
</dbReference>
<dbReference type="GeneID" id="101849567"/>
<sequence>MTFRVQRRLLSWHGLLTLAICIPLAVLLLCRQLLCRPTKPRYQVRRDWRELPDTPGSLSFQEKFLLWDRFNAPPGFGPYAGRNSDRYLIYRCDSESMSGCGGWADRLKGILLGYNIANLTGRALKIEILKPMCDLSLYLAPNKVDWLLPSTFSPKPHEYRTVILTDSRDFKYTIHEQNFDTLFQQTKHVYFQANLDYLTGLRETLVYPKELSWMRYTSPSDIYAALYKHIFKLTPHLQGELQALLSAHLPSKNHRLVCAHLRMGINPSNHLDSVTINSVSNLPQVWDFLKEHAPAQSDVVFVMSDSQQVLNMALQQSFRDRVLLIPGSLHHVDRYNEHTRPEDMCSAFRRLILEFHLLVNCHVLLKSKSGLSNLASSLRGTDRDLFYFHRNGSITPTGRNDFAFVP</sequence>